<dbReference type="PANTHER" id="PTHR48100:SF1">
    <property type="entry name" value="HISTIDINE PHOSPHATASE FAMILY PROTEIN-RELATED"/>
    <property type="match status" value="1"/>
</dbReference>
<dbReference type="InterPro" id="IPR029033">
    <property type="entry name" value="His_PPase_superfam"/>
</dbReference>
<dbReference type="AlphaFoldDB" id="A0A172Q687"/>
<dbReference type="InterPro" id="IPR050275">
    <property type="entry name" value="PGM_Phosphatase"/>
</dbReference>
<reference evidence="4" key="2">
    <citation type="submission" date="2016-03" db="EMBL/GenBank/DDBJ databases">
        <title>Streptococcus antelopensis sp. nov., isolated from the feces of the Tibetan antelope (Pantholops hodgsonii) in Hoh Xil National Nature Reserve, Qinghai, China.</title>
        <authorList>
            <person name="Bai X."/>
        </authorList>
    </citation>
    <scope>NUCLEOTIDE SEQUENCE [LARGE SCALE GENOMIC DNA]</scope>
    <source>
        <strain evidence="4">TA 26</strain>
    </source>
</reference>
<gene>
    <name evidence="3" type="ORF">A0O21_02680</name>
</gene>
<dbReference type="Pfam" id="PF00300">
    <property type="entry name" value="His_Phos_1"/>
    <property type="match status" value="1"/>
</dbReference>
<dbReference type="InterPro" id="IPR013078">
    <property type="entry name" value="His_Pase_superF_clade-1"/>
</dbReference>
<feature type="binding site" evidence="2">
    <location>
        <begin position="7"/>
        <end position="14"/>
    </location>
    <ligand>
        <name>substrate</name>
    </ligand>
</feature>
<evidence type="ECO:0000313" key="3">
    <source>
        <dbReference type="EMBL" id="AND79001.1"/>
    </source>
</evidence>
<organism evidence="3 4">
    <name type="scientific">Streptococcus pantholopis</name>
    <dbReference type="NCBI Taxonomy" id="1811193"/>
    <lineage>
        <taxon>Bacteria</taxon>
        <taxon>Bacillati</taxon>
        <taxon>Bacillota</taxon>
        <taxon>Bacilli</taxon>
        <taxon>Lactobacillales</taxon>
        <taxon>Streptococcaceae</taxon>
        <taxon>Streptococcus</taxon>
    </lineage>
</organism>
<dbReference type="PANTHER" id="PTHR48100">
    <property type="entry name" value="BROAD-SPECIFICITY PHOSPHATASE YOR283W-RELATED"/>
    <property type="match status" value="1"/>
</dbReference>
<protein>
    <submittedName>
        <fullName evidence="3">Phosphoglycerate mutase</fullName>
    </submittedName>
</protein>
<dbReference type="OrthoDB" id="9782128at2"/>
<feature type="binding site" evidence="2">
    <location>
        <position position="58"/>
    </location>
    <ligand>
        <name>substrate</name>
    </ligand>
</feature>
<accession>A0A172Q687</accession>
<dbReference type="GO" id="GO:0016791">
    <property type="term" value="F:phosphatase activity"/>
    <property type="evidence" value="ECO:0007669"/>
    <property type="project" value="TreeGrafter"/>
</dbReference>
<feature type="active site" description="Tele-phosphohistidine intermediate" evidence="1">
    <location>
        <position position="8"/>
    </location>
</feature>
<feature type="active site" description="Proton donor/acceptor" evidence="1">
    <location>
        <position position="84"/>
    </location>
</feature>
<dbReference type="SMART" id="SM00855">
    <property type="entry name" value="PGAM"/>
    <property type="match status" value="1"/>
</dbReference>
<dbReference type="STRING" id="1811193.A0O21_02680"/>
<dbReference type="CDD" id="cd07067">
    <property type="entry name" value="HP_PGM_like"/>
    <property type="match status" value="1"/>
</dbReference>
<dbReference type="RefSeq" id="WP_067060824.1">
    <property type="nucleotide sequence ID" value="NZ_CP014699.1"/>
</dbReference>
<dbReference type="SUPFAM" id="SSF53254">
    <property type="entry name" value="Phosphoglycerate mutase-like"/>
    <property type="match status" value="1"/>
</dbReference>
<dbReference type="Gene3D" id="3.40.50.1240">
    <property type="entry name" value="Phosphoglycerate mutase-like"/>
    <property type="match status" value="1"/>
</dbReference>
<evidence type="ECO:0000313" key="4">
    <source>
        <dbReference type="Proteomes" id="UP000077317"/>
    </source>
</evidence>
<dbReference type="Proteomes" id="UP000077317">
    <property type="component" value="Chromosome"/>
</dbReference>
<keyword evidence="4" id="KW-1185">Reference proteome</keyword>
<dbReference type="EMBL" id="CP014699">
    <property type="protein sequence ID" value="AND79001.1"/>
    <property type="molecule type" value="Genomic_DNA"/>
</dbReference>
<proteinExistence type="predicted"/>
<sequence>MKLYFVRHGKTLWNMEGRFQGAGGDSPLLEESIEECETLGRYLAHIPFDAVYSSDLKRAKETVRIINHQNKKPKIIQYTPALREWQLGKLEGSKISTMTSIYPQQMKAFRHNLAKFNASMFEAESVYQTTRRVRDLVFSLRHKPFDNVLFIGHGANLTASIRSLLGFAPANLRRLGGLDNLSLTVLETNNFEEYSCLLWNDRSYLAEIPEEATAQQKS</sequence>
<dbReference type="GO" id="GO:0005737">
    <property type="term" value="C:cytoplasm"/>
    <property type="evidence" value="ECO:0007669"/>
    <property type="project" value="TreeGrafter"/>
</dbReference>
<name>A0A172Q687_9STRE</name>
<evidence type="ECO:0000256" key="1">
    <source>
        <dbReference type="PIRSR" id="PIRSR613078-1"/>
    </source>
</evidence>
<evidence type="ECO:0000256" key="2">
    <source>
        <dbReference type="PIRSR" id="PIRSR613078-2"/>
    </source>
</evidence>
<reference evidence="3 4" key="1">
    <citation type="journal article" date="2016" name="Int. J. Syst. Evol. Microbiol.">
        <title>Streptococcuspantholopis sp. nov., isolated from faeces of the Tibetan antelope (Pantholops hodgsonii).</title>
        <authorList>
            <person name="Bai X."/>
            <person name="Xiong Y."/>
            <person name="Lu S."/>
            <person name="Jin D."/>
            <person name="Lai X."/>
            <person name="Yang J."/>
            <person name="Niu L."/>
            <person name="Hu S."/>
            <person name="Meng X."/>
            <person name="Pu J."/>
            <person name="Ye C."/>
            <person name="Xu J."/>
        </authorList>
    </citation>
    <scope>NUCLEOTIDE SEQUENCE [LARGE SCALE GENOMIC DNA]</scope>
    <source>
        <strain evidence="3 4">TA 26</strain>
    </source>
</reference>
<dbReference type="KEGG" id="spat:A0O21_02680"/>